<comment type="caution">
    <text evidence="4">The sequence shown here is derived from an EMBL/GenBank/DDBJ whole genome shotgun (WGS) entry which is preliminary data.</text>
</comment>
<accession>A0A921IJW6</accession>
<reference evidence="4" key="1">
    <citation type="journal article" date="2021" name="PeerJ">
        <title>Extensive microbial diversity within the chicken gut microbiome revealed by metagenomics and culture.</title>
        <authorList>
            <person name="Gilroy R."/>
            <person name="Ravi A."/>
            <person name="Getino M."/>
            <person name="Pursley I."/>
            <person name="Horton D.L."/>
            <person name="Alikhan N.F."/>
            <person name="Baker D."/>
            <person name="Gharbi K."/>
            <person name="Hall N."/>
            <person name="Watson M."/>
            <person name="Adriaenssens E.M."/>
            <person name="Foster-Nyarko E."/>
            <person name="Jarju S."/>
            <person name="Secka A."/>
            <person name="Antonio M."/>
            <person name="Oren A."/>
            <person name="Chaudhuri R.R."/>
            <person name="La Ragione R."/>
            <person name="Hildebrand F."/>
            <person name="Pallen M.J."/>
        </authorList>
    </citation>
    <scope>NUCLEOTIDE SEQUENCE</scope>
    <source>
        <strain evidence="4">ChiBcec21-2208</strain>
    </source>
</reference>
<dbReference type="EMBL" id="DYVE01000020">
    <property type="protein sequence ID" value="HJG27157.1"/>
    <property type="molecule type" value="Genomic_DNA"/>
</dbReference>
<feature type="region of interest" description="Disordered" evidence="1">
    <location>
        <begin position="136"/>
        <end position="171"/>
    </location>
</feature>
<dbReference type="InterPro" id="IPR010724">
    <property type="entry name" value="RepA_N"/>
</dbReference>
<sequence length="294" mass="33232">MPDYFYGPQAEQFSFYRIPKALFADPAYRGISTDAKVLYGLLLDRMSLSARNDWLDEQGRVYIVFTVEEIMESLACGNKKAVGLLRELEAEAGLIERKRQGLGKPNLIYVKNFIEGNFLKCPNDTSVSVQNTVHDMSKGHGNKTEINNTDLSETDPFPSGEGDGVAAGTESEGNDIRARYQEYFLRQFALDSLVASCPDDEDMLREILELLVDTVCSRRRLIRISGDDKPAEVVKAQLMKRNGDHLRFVLMCLKENTTQVRNIRQYLLATLYNAPLTMSNYYTAQVQHDLNSCS</sequence>
<feature type="domain" description="Replication initiator A N-terminal" evidence="2">
    <location>
        <begin position="14"/>
        <end position="88"/>
    </location>
</feature>
<evidence type="ECO:0000259" key="2">
    <source>
        <dbReference type="Pfam" id="PF06970"/>
    </source>
</evidence>
<dbReference type="Proteomes" id="UP000782880">
    <property type="component" value="Unassembled WGS sequence"/>
</dbReference>
<gene>
    <name evidence="4" type="ORF">K8V20_00700</name>
</gene>
<dbReference type="Pfam" id="PF19481">
    <property type="entry name" value="DUF6017"/>
    <property type="match status" value="1"/>
</dbReference>
<dbReference type="Pfam" id="PF06970">
    <property type="entry name" value="RepA_N"/>
    <property type="match status" value="1"/>
</dbReference>
<dbReference type="InterPro" id="IPR046059">
    <property type="entry name" value="DUF6017"/>
</dbReference>
<reference evidence="4" key="2">
    <citation type="submission" date="2021-09" db="EMBL/GenBank/DDBJ databases">
        <authorList>
            <person name="Gilroy R."/>
        </authorList>
    </citation>
    <scope>NUCLEOTIDE SEQUENCE</scope>
    <source>
        <strain evidence="4">ChiBcec21-2208</strain>
    </source>
</reference>
<organism evidence="4 5">
    <name type="scientific">Subdoligranulum variabile</name>
    <dbReference type="NCBI Taxonomy" id="214851"/>
    <lineage>
        <taxon>Bacteria</taxon>
        <taxon>Bacillati</taxon>
        <taxon>Bacillota</taxon>
        <taxon>Clostridia</taxon>
        <taxon>Eubacteriales</taxon>
        <taxon>Oscillospiraceae</taxon>
        <taxon>Subdoligranulum</taxon>
    </lineage>
</organism>
<protein>
    <submittedName>
        <fullName evidence="4">Replication initiator protein A</fullName>
    </submittedName>
</protein>
<proteinExistence type="predicted"/>
<dbReference type="AlphaFoldDB" id="A0A921IJW6"/>
<evidence type="ECO:0000259" key="3">
    <source>
        <dbReference type="Pfam" id="PF19481"/>
    </source>
</evidence>
<evidence type="ECO:0000256" key="1">
    <source>
        <dbReference type="SAM" id="MobiDB-lite"/>
    </source>
</evidence>
<feature type="domain" description="DUF6017" evidence="3">
    <location>
        <begin position="168"/>
        <end position="292"/>
    </location>
</feature>
<evidence type="ECO:0000313" key="5">
    <source>
        <dbReference type="Proteomes" id="UP000782880"/>
    </source>
</evidence>
<name>A0A921IJW6_9FIRM</name>
<evidence type="ECO:0000313" key="4">
    <source>
        <dbReference type="EMBL" id="HJG27157.1"/>
    </source>
</evidence>